<dbReference type="GO" id="GO:0030170">
    <property type="term" value="F:pyridoxal phosphate binding"/>
    <property type="evidence" value="ECO:0007669"/>
    <property type="project" value="InterPro"/>
</dbReference>
<evidence type="ECO:0000256" key="2">
    <source>
        <dbReference type="ARBA" id="ARBA00010447"/>
    </source>
</evidence>
<dbReference type="CDD" id="cd06453">
    <property type="entry name" value="SufS_like"/>
    <property type="match status" value="1"/>
</dbReference>
<dbReference type="InterPro" id="IPR015424">
    <property type="entry name" value="PyrdxlP-dep_Trfase"/>
</dbReference>
<keyword evidence="4" id="KW-0808">Transferase</keyword>
<comment type="catalytic activity">
    <reaction evidence="6">
        <text>(sulfur carrier)-H + L-cysteine = (sulfur carrier)-SH + L-alanine</text>
        <dbReference type="Rhea" id="RHEA:43892"/>
        <dbReference type="Rhea" id="RHEA-COMP:14737"/>
        <dbReference type="Rhea" id="RHEA-COMP:14739"/>
        <dbReference type="ChEBI" id="CHEBI:29917"/>
        <dbReference type="ChEBI" id="CHEBI:35235"/>
        <dbReference type="ChEBI" id="CHEBI:57972"/>
        <dbReference type="ChEBI" id="CHEBI:64428"/>
        <dbReference type="EC" id="2.8.1.7"/>
    </reaction>
</comment>
<dbReference type="NCBIfam" id="TIGR01979">
    <property type="entry name" value="sufS"/>
    <property type="match status" value="1"/>
</dbReference>
<dbReference type="AlphaFoldDB" id="A0AA35WW62"/>
<comment type="caution">
    <text evidence="9">The sequence shown here is derived from an EMBL/GenBank/DDBJ whole genome shotgun (WGS) entry which is preliminary data.</text>
</comment>
<keyword evidence="10" id="KW-1185">Reference proteome</keyword>
<evidence type="ECO:0000256" key="7">
    <source>
        <dbReference type="RuleBase" id="RU004504"/>
    </source>
</evidence>
<dbReference type="EMBL" id="CASHTH010002369">
    <property type="protein sequence ID" value="CAI8028870.1"/>
    <property type="molecule type" value="Genomic_DNA"/>
</dbReference>
<dbReference type="GO" id="GO:0031071">
    <property type="term" value="F:cysteine desulfurase activity"/>
    <property type="evidence" value="ECO:0007669"/>
    <property type="project" value="UniProtKB-EC"/>
</dbReference>
<gene>
    <name evidence="9" type="ORF">GBAR_LOCUS16413</name>
</gene>
<dbReference type="EC" id="2.8.1.7" evidence="3"/>
<feature type="domain" description="Aminotransferase class V" evidence="8">
    <location>
        <begin position="1"/>
        <end position="372"/>
    </location>
</feature>
<dbReference type="Pfam" id="PF00266">
    <property type="entry name" value="Aminotran_5"/>
    <property type="match status" value="1"/>
</dbReference>
<dbReference type="Proteomes" id="UP001174909">
    <property type="component" value="Unassembled WGS sequence"/>
</dbReference>
<dbReference type="InterPro" id="IPR010970">
    <property type="entry name" value="Cys_dSase_SufS"/>
</dbReference>
<dbReference type="InterPro" id="IPR015422">
    <property type="entry name" value="PyrdxlP-dep_Trfase_small"/>
</dbReference>
<evidence type="ECO:0000256" key="4">
    <source>
        <dbReference type="ARBA" id="ARBA00022679"/>
    </source>
</evidence>
<evidence type="ECO:0000256" key="3">
    <source>
        <dbReference type="ARBA" id="ARBA00012239"/>
    </source>
</evidence>
<comment type="cofactor">
    <cofactor evidence="1 7">
        <name>pyridoxal 5'-phosphate</name>
        <dbReference type="ChEBI" id="CHEBI:597326"/>
    </cofactor>
</comment>
<sequence>VYLDNASTTQKPLSVIEKITEYYKGYNANIHRAVYALAEEATAEYEKTRDKVAEFLNIRNREEIIFVRGTTEAINLVAYSWGRPHIKKDDIIVVTEYEHHSNIVPWQLLAQETGARLEYIGVDDDGELVLEDLERHLATGRVRLVAFSLMSNVLGTISDADRIIPMCKKAGALVLVDGAQAVPHMPVDMQRLGCDFFAFSGHKMMGPTGVGVLWARRDVLDTMVPFQGGGDMIREVHKHETTWNDLPYKFEAGTPNIADVVGLGAAIDYLTGIGMENMRRHEMELTEYALGRMSAIKGVEIYGTPDMKKRGGVISFNFHDVHPHDVAQLLDDDGIAIRSGHHCAQVLMERLDVAATSRASFYIYNTRQDVDAMIESLENVARVFKI</sequence>
<keyword evidence="5" id="KW-0663">Pyridoxal phosphate</keyword>
<proteinExistence type="inferred from homology"/>
<dbReference type="GO" id="GO:0006534">
    <property type="term" value="P:cysteine metabolic process"/>
    <property type="evidence" value="ECO:0007669"/>
    <property type="project" value="InterPro"/>
</dbReference>
<comment type="similarity">
    <text evidence="2">Belongs to the class-V pyridoxal-phosphate-dependent aminotransferase family. Csd subfamily.</text>
</comment>
<accession>A0AA35WW62</accession>
<dbReference type="Gene3D" id="3.90.1150.10">
    <property type="entry name" value="Aspartate Aminotransferase, domain 1"/>
    <property type="match status" value="1"/>
</dbReference>
<organism evidence="9 10">
    <name type="scientific">Geodia barretti</name>
    <name type="common">Barrett's horny sponge</name>
    <dbReference type="NCBI Taxonomy" id="519541"/>
    <lineage>
        <taxon>Eukaryota</taxon>
        <taxon>Metazoa</taxon>
        <taxon>Porifera</taxon>
        <taxon>Demospongiae</taxon>
        <taxon>Heteroscleromorpha</taxon>
        <taxon>Tetractinellida</taxon>
        <taxon>Astrophorina</taxon>
        <taxon>Geodiidae</taxon>
        <taxon>Geodia</taxon>
    </lineage>
</organism>
<evidence type="ECO:0000256" key="5">
    <source>
        <dbReference type="ARBA" id="ARBA00022898"/>
    </source>
</evidence>
<protein>
    <recommendedName>
        <fullName evidence="3">cysteine desulfurase</fullName>
        <ecNumber evidence="3">2.8.1.7</ecNumber>
    </recommendedName>
</protein>
<dbReference type="InterPro" id="IPR000192">
    <property type="entry name" value="Aminotrans_V_dom"/>
</dbReference>
<name>A0AA35WW62_GEOBA</name>
<evidence type="ECO:0000313" key="9">
    <source>
        <dbReference type="EMBL" id="CAI8028870.1"/>
    </source>
</evidence>
<dbReference type="InterPro" id="IPR020578">
    <property type="entry name" value="Aminotrans_V_PyrdxlP_BS"/>
</dbReference>
<reference evidence="9" key="1">
    <citation type="submission" date="2023-03" db="EMBL/GenBank/DDBJ databases">
        <authorList>
            <person name="Steffen K."/>
            <person name="Cardenas P."/>
        </authorList>
    </citation>
    <scope>NUCLEOTIDE SEQUENCE</scope>
</reference>
<evidence type="ECO:0000313" key="10">
    <source>
        <dbReference type="Proteomes" id="UP001174909"/>
    </source>
</evidence>
<evidence type="ECO:0000256" key="6">
    <source>
        <dbReference type="ARBA" id="ARBA00050776"/>
    </source>
</evidence>
<evidence type="ECO:0000256" key="1">
    <source>
        <dbReference type="ARBA" id="ARBA00001933"/>
    </source>
</evidence>
<feature type="non-terminal residue" evidence="9">
    <location>
        <position position="1"/>
    </location>
</feature>
<dbReference type="Gene3D" id="3.40.640.10">
    <property type="entry name" value="Type I PLP-dependent aspartate aminotransferase-like (Major domain)"/>
    <property type="match status" value="1"/>
</dbReference>
<dbReference type="PANTHER" id="PTHR43586">
    <property type="entry name" value="CYSTEINE DESULFURASE"/>
    <property type="match status" value="1"/>
</dbReference>
<dbReference type="PANTHER" id="PTHR43586:SF8">
    <property type="entry name" value="CYSTEINE DESULFURASE 1, CHLOROPLASTIC"/>
    <property type="match status" value="1"/>
</dbReference>
<dbReference type="SUPFAM" id="SSF53383">
    <property type="entry name" value="PLP-dependent transferases"/>
    <property type="match status" value="1"/>
</dbReference>
<evidence type="ECO:0000259" key="8">
    <source>
        <dbReference type="Pfam" id="PF00266"/>
    </source>
</evidence>
<dbReference type="InterPro" id="IPR015421">
    <property type="entry name" value="PyrdxlP-dep_Trfase_major"/>
</dbReference>
<dbReference type="PROSITE" id="PS00595">
    <property type="entry name" value="AA_TRANSFER_CLASS_5"/>
    <property type="match status" value="1"/>
</dbReference>